<dbReference type="Proteomes" id="UP000060787">
    <property type="component" value="Chromosome"/>
</dbReference>
<organism evidence="2 3">
    <name type="scientific">Lysobacter antibioticus</name>
    <dbReference type="NCBI Taxonomy" id="84531"/>
    <lineage>
        <taxon>Bacteria</taxon>
        <taxon>Pseudomonadati</taxon>
        <taxon>Pseudomonadota</taxon>
        <taxon>Gammaproteobacteria</taxon>
        <taxon>Lysobacterales</taxon>
        <taxon>Lysobacteraceae</taxon>
        <taxon>Lysobacter</taxon>
    </lineage>
</organism>
<feature type="signal peptide" evidence="1">
    <location>
        <begin position="1"/>
        <end position="23"/>
    </location>
</feature>
<dbReference type="InterPro" id="IPR011042">
    <property type="entry name" value="6-blade_b-propeller_TolB-like"/>
</dbReference>
<dbReference type="Pfam" id="PF07676">
    <property type="entry name" value="PD40"/>
    <property type="match status" value="3"/>
</dbReference>
<accession>A0A0S2F8W2</accession>
<dbReference type="KEGG" id="lab:LA76x_1846"/>
<dbReference type="PATRIC" id="fig|84531.8.peg.1872"/>
<dbReference type="Gene3D" id="2.120.10.30">
    <property type="entry name" value="TolB, C-terminal domain"/>
    <property type="match status" value="1"/>
</dbReference>
<reference evidence="2 3" key="1">
    <citation type="journal article" date="2015" name="BMC Genomics">
        <title>Comparative genomics and metabolic profiling of the genus Lysobacter.</title>
        <authorList>
            <person name="de Bruijn I."/>
            <person name="Cheng X."/>
            <person name="de Jager V."/>
            <person name="Exposito R.G."/>
            <person name="Watrous J."/>
            <person name="Patel N."/>
            <person name="Postma J."/>
            <person name="Dorrestein P.C."/>
            <person name="Kobayashi D."/>
            <person name="Raaijmakers J.M."/>
        </authorList>
    </citation>
    <scope>NUCLEOTIDE SEQUENCE [LARGE SCALE GENOMIC DNA]</scope>
    <source>
        <strain evidence="2 3">76</strain>
    </source>
</reference>
<evidence type="ECO:0000256" key="1">
    <source>
        <dbReference type="SAM" id="SignalP"/>
    </source>
</evidence>
<evidence type="ECO:0000313" key="2">
    <source>
        <dbReference type="EMBL" id="ALN79998.1"/>
    </source>
</evidence>
<protein>
    <submittedName>
        <fullName evidence="2">WD40-like Beta Propeller Repeat family protein</fullName>
    </submittedName>
</protein>
<dbReference type="RefSeq" id="WP_057917436.1">
    <property type="nucleotide sequence ID" value="NZ_CP011129.1"/>
</dbReference>
<dbReference type="STRING" id="84531.LA76x_1846"/>
<dbReference type="SUPFAM" id="SSF82171">
    <property type="entry name" value="DPP6 N-terminal domain-like"/>
    <property type="match status" value="1"/>
</dbReference>
<keyword evidence="1" id="KW-0732">Signal</keyword>
<gene>
    <name evidence="2" type="ORF">LA76x_1846</name>
</gene>
<evidence type="ECO:0000313" key="3">
    <source>
        <dbReference type="Proteomes" id="UP000060787"/>
    </source>
</evidence>
<dbReference type="EMBL" id="CP011129">
    <property type="protein sequence ID" value="ALN79998.1"/>
    <property type="molecule type" value="Genomic_DNA"/>
</dbReference>
<feature type="chain" id="PRO_5006597057" evidence="1">
    <location>
        <begin position="24"/>
        <end position="301"/>
    </location>
</feature>
<keyword evidence="3" id="KW-1185">Reference proteome</keyword>
<name>A0A0S2F8W2_LYSAN</name>
<sequence length="301" mass="33833">MRRLSRLSIALAALAAVALPAAAADTCPPVRKFADGVISTPQWEWRLSFTPSRLRAYWSTSKGWWPGTRERATIMTSQWRPSGWSAPQVAPFSGVHSDMDPTVSPDGRYLVFSSERPRPDGQAAKMDLWIAKRGLSGWGEPRHLGAAVNSAGDELYPSTDLRGNVYFASDRDGEFDIYRSERLRNGDYAPARKVEGGVNTAERWEFNPEISPDGRILLFTRLDFPNDPLPDLGYGYGDLHAARYQDGRFGAAKNLGPCVNTVWDEFHPTVLWERGLLFYARDIGRPSDFYYTRLQLPDLED</sequence>
<proteinExistence type="predicted"/>
<dbReference type="eggNOG" id="COG0823">
    <property type="taxonomic scope" value="Bacteria"/>
</dbReference>
<dbReference type="AlphaFoldDB" id="A0A0S2F8W2"/>
<dbReference type="InterPro" id="IPR011659">
    <property type="entry name" value="WD40"/>
</dbReference>